<feature type="transmembrane region" description="Helical" evidence="4">
    <location>
        <begin position="297"/>
        <end position="316"/>
    </location>
</feature>
<dbReference type="EMBL" id="JAJTWT010000011">
    <property type="protein sequence ID" value="MCE4539800.1"/>
    <property type="molecule type" value="Genomic_DNA"/>
</dbReference>
<keyword evidence="1 4" id="KW-0812">Transmembrane</keyword>
<comment type="caution">
    <text evidence="5">The sequence shown here is derived from an EMBL/GenBank/DDBJ whole genome shotgun (WGS) entry which is preliminary data.</text>
</comment>
<feature type="transmembrane region" description="Helical" evidence="4">
    <location>
        <begin position="361"/>
        <end position="380"/>
    </location>
</feature>
<feature type="transmembrane region" description="Helical" evidence="4">
    <location>
        <begin position="165"/>
        <end position="185"/>
    </location>
</feature>
<dbReference type="Gene3D" id="1.20.1250.20">
    <property type="entry name" value="MFS general substrate transporter like domains"/>
    <property type="match status" value="1"/>
</dbReference>
<evidence type="ECO:0000256" key="2">
    <source>
        <dbReference type="ARBA" id="ARBA00022989"/>
    </source>
</evidence>
<organism evidence="5 6">
    <name type="scientific">Pelomonas caseinilytica</name>
    <dbReference type="NCBI Taxonomy" id="2906763"/>
    <lineage>
        <taxon>Bacteria</taxon>
        <taxon>Pseudomonadati</taxon>
        <taxon>Pseudomonadota</taxon>
        <taxon>Betaproteobacteria</taxon>
        <taxon>Burkholderiales</taxon>
        <taxon>Sphaerotilaceae</taxon>
        <taxon>Roseateles</taxon>
    </lineage>
</organism>
<evidence type="ECO:0000256" key="3">
    <source>
        <dbReference type="ARBA" id="ARBA00023136"/>
    </source>
</evidence>
<name>A0ABS8XKK0_9BURK</name>
<feature type="transmembrane region" description="Helical" evidence="4">
    <location>
        <begin position="206"/>
        <end position="227"/>
    </location>
</feature>
<feature type="transmembrane region" description="Helical" evidence="4">
    <location>
        <begin position="104"/>
        <end position="126"/>
    </location>
</feature>
<protein>
    <submittedName>
        <fullName evidence="5">MFS transporter</fullName>
    </submittedName>
</protein>
<dbReference type="Proteomes" id="UP001201463">
    <property type="component" value="Unassembled WGS sequence"/>
</dbReference>
<accession>A0ABS8XKK0</accession>
<reference evidence="5 6" key="1">
    <citation type="submission" date="2021-12" db="EMBL/GenBank/DDBJ databases">
        <title>Genome seq of p7.</title>
        <authorList>
            <person name="Seo T."/>
        </authorList>
    </citation>
    <scope>NUCLEOTIDE SEQUENCE [LARGE SCALE GENOMIC DNA]</scope>
    <source>
        <strain evidence="5 6">P7</strain>
    </source>
</reference>
<proteinExistence type="predicted"/>
<gene>
    <name evidence="5" type="ORF">LXT12_21350</name>
</gene>
<dbReference type="InterPro" id="IPR011701">
    <property type="entry name" value="MFS"/>
</dbReference>
<dbReference type="Pfam" id="PF07690">
    <property type="entry name" value="MFS_1"/>
    <property type="match status" value="1"/>
</dbReference>
<evidence type="ECO:0000256" key="1">
    <source>
        <dbReference type="ARBA" id="ARBA00022692"/>
    </source>
</evidence>
<keyword evidence="6" id="KW-1185">Reference proteome</keyword>
<dbReference type="SUPFAM" id="SSF103473">
    <property type="entry name" value="MFS general substrate transporter"/>
    <property type="match status" value="1"/>
</dbReference>
<feature type="transmembrane region" description="Helical" evidence="4">
    <location>
        <begin position="47"/>
        <end position="68"/>
    </location>
</feature>
<dbReference type="RefSeq" id="WP_233394322.1">
    <property type="nucleotide sequence ID" value="NZ_JAJTWT010000011.1"/>
</dbReference>
<sequence length="390" mass="39841">MTDIMQRKEIDASNLMAALAVGSIALLVLGLQPILLGELLNARRVSLEGVGLVAMAEIVAVGLGVLAGDLAQPLSRLRSVAVLAALASGAIDICTLRIEGDVGFALIRAAAGLAEGLLVWVATAVIVRCAKPDRVAGIFFVVQTAAQALLGLLLARLVIPAFGWSGAFMVLAGLMAPVVVIALFLPGQLAALVPPALSGFVWSARTALPLLAVFLQLATLGSLWAYVEPLGKDAGLPAQAVETLIAICLGVQVLGGSCGSALVRKLRTPTTLLLGSGVLGVVALSVAGTAAGHTMEFAVLCGVFSFTWLFITPFQMRLAFDADGSGRIASLVPAAQVFGIAFGPLAASFVVEGEQARSVPLVSAAFAAGAMATLALGMAWHRRGHPQVDA</sequence>
<feature type="transmembrane region" description="Helical" evidence="4">
    <location>
        <begin position="12"/>
        <end position="35"/>
    </location>
</feature>
<evidence type="ECO:0000313" key="5">
    <source>
        <dbReference type="EMBL" id="MCE4539800.1"/>
    </source>
</evidence>
<evidence type="ECO:0000256" key="4">
    <source>
        <dbReference type="SAM" id="Phobius"/>
    </source>
</evidence>
<keyword evidence="3 4" id="KW-0472">Membrane</keyword>
<feature type="transmembrane region" description="Helical" evidence="4">
    <location>
        <begin position="270"/>
        <end position="291"/>
    </location>
</feature>
<keyword evidence="2 4" id="KW-1133">Transmembrane helix</keyword>
<evidence type="ECO:0000313" key="6">
    <source>
        <dbReference type="Proteomes" id="UP001201463"/>
    </source>
</evidence>
<feature type="transmembrane region" description="Helical" evidence="4">
    <location>
        <begin position="328"/>
        <end position="349"/>
    </location>
</feature>
<feature type="transmembrane region" description="Helical" evidence="4">
    <location>
        <begin position="239"/>
        <end position="263"/>
    </location>
</feature>
<dbReference type="InterPro" id="IPR036259">
    <property type="entry name" value="MFS_trans_sf"/>
</dbReference>
<feature type="transmembrane region" description="Helical" evidence="4">
    <location>
        <begin position="138"/>
        <end position="159"/>
    </location>
</feature>